<keyword evidence="3" id="KW-0732">Signal</keyword>
<keyword evidence="5" id="KW-0675">Receptor</keyword>
<gene>
    <name evidence="5" type="ORF">EXN66_Car019859</name>
</gene>
<keyword evidence="1" id="KW-0393">Immunoglobulin domain</keyword>
<dbReference type="PANTHER" id="PTHR14334:SF2">
    <property type="entry name" value="B-CELL ANTIGEN RECEPTOR COMPLEX-ASSOCIATED PROTEIN BETA CHAIN"/>
    <property type="match status" value="1"/>
</dbReference>
<dbReference type="GO" id="GO:0019815">
    <property type="term" value="C:B cell receptor complex"/>
    <property type="evidence" value="ECO:0007669"/>
    <property type="project" value="TreeGrafter"/>
</dbReference>
<dbReference type="Pfam" id="PF07679">
    <property type="entry name" value="I-set"/>
    <property type="match status" value="1"/>
</dbReference>
<dbReference type="PROSITE" id="PS50835">
    <property type="entry name" value="IG_LIKE"/>
    <property type="match status" value="1"/>
</dbReference>
<dbReference type="GO" id="GO:0009897">
    <property type="term" value="C:external side of plasma membrane"/>
    <property type="evidence" value="ECO:0007669"/>
    <property type="project" value="TreeGrafter"/>
</dbReference>
<evidence type="ECO:0000313" key="5">
    <source>
        <dbReference type="EMBL" id="KAF3704171.1"/>
    </source>
</evidence>
<dbReference type="InterPro" id="IPR003599">
    <property type="entry name" value="Ig_sub"/>
</dbReference>
<dbReference type="SMART" id="SM00408">
    <property type="entry name" value="IGc2"/>
    <property type="match status" value="1"/>
</dbReference>
<dbReference type="AlphaFoldDB" id="A0A6G1QNB7"/>
<dbReference type="InterPro" id="IPR003598">
    <property type="entry name" value="Ig_sub2"/>
</dbReference>
<keyword evidence="2" id="KW-1133">Transmembrane helix</keyword>
<dbReference type="GO" id="GO:0050853">
    <property type="term" value="P:B cell receptor signaling pathway"/>
    <property type="evidence" value="ECO:0007669"/>
    <property type="project" value="TreeGrafter"/>
</dbReference>
<evidence type="ECO:0000313" key="6">
    <source>
        <dbReference type="Proteomes" id="UP000503349"/>
    </source>
</evidence>
<evidence type="ECO:0000256" key="1">
    <source>
        <dbReference type="ARBA" id="ARBA00023319"/>
    </source>
</evidence>
<dbReference type="Gene3D" id="2.60.40.10">
    <property type="entry name" value="Immunoglobulins"/>
    <property type="match status" value="1"/>
</dbReference>
<dbReference type="InterPro" id="IPR013783">
    <property type="entry name" value="Ig-like_fold"/>
</dbReference>
<reference evidence="5 6" key="1">
    <citation type="submission" date="2019-02" db="EMBL/GenBank/DDBJ databases">
        <title>Opniocepnalus argus genome.</title>
        <authorList>
            <person name="Zhou C."/>
            <person name="Xiao S."/>
        </authorList>
    </citation>
    <scope>NUCLEOTIDE SEQUENCE [LARGE SCALE GENOMIC DNA]</scope>
    <source>
        <strain evidence="5">OARG1902GOOAL</strain>
        <tissue evidence="5">Muscle</tissue>
    </source>
</reference>
<dbReference type="PANTHER" id="PTHR14334">
    <property type="entry name" value="B-CELL ANTIGEN RECEPTOR COMPLEX-ASSOCIATED PROTEIN"/>
    <property type="match status" value="1"/>
</dbReference>
<dbReference type="Proteomes" id="UP000503349">
    <property type="component" value="Chromosome 20"/>
</dbReference>
<keyword evidence="6" id="KW-1185">Reference proteome</keyword>
<feature type="signal peptide" evidence="3">
    <location>
        <begin position="1"/>
        <end position="19"/>
    </location>
</feature>
<evidence type="ECO:0000256" key="3">
    <source>
        <dbReference type="SAM" id="SignalP"/>
    </source>
</evidence>
<dbReference type="InterPro" id="IPR036179">
    <property type="entry name" value="Ig-like_dom_sf"/>
</dbReference>
<evidence type="ECO:0000259" key="4">
    <source>
        <dbReference type="PROSITE" id="PS50835"/>
    </source>
</evidence>
<organism evidence="5 6">
    <name type="scientific">Channa argus</name>
    <name type="common">Northern snakehead</name>
    <name type="synonym">Ophicephalus argus</name>
    <dbReference type="NCBI Taxonomy" id="215402"/>
    <lineage>
        <taxon>Eukaryota</taxon>
        <taxon>Metazoa</taxon>
        <taxon>Chordata</taxon>
        <taxon>Craniata</taxon>
        <taxon>Vertebrata</taxon>
        <taxon>Euteleostomi</taxon>
        <taxon>Actinopterygii</taxon>
        <taxon>Neopterygii</taxon>
        <taxon>Teleostei</taxon>
        <taxon>Neoteleostei</taxon>
        <taxon>Acanthomorphata</taxon>
        <taxon>Anabantaria</taxon>
        <taxon>Anabantiformes</taxon>
        <taxon>Channoidei</taxon>
        <taxon>Channidae</taxon>
        <taxon>Channa</taxon>
    </lineage>
</organism>
<dbReference type="SUPFAM" id="SSF48726">
    <property type="entry name" value="Immunoglobulin"/>
    <property type="match status" value="1"/>
</dbReference>
<protein>
    <submittedName>
        <fullName evidence="5">B-cell antigen receptor complex-associated protein beta chain B-cell-specific glycoprotein B29</fullName>
    </submittedName>
</protein>
<feature type="transmembrane region" description="Helical" evidence="2">
    <location>
        <begin position="127"/>
        <end position="145"/>
    </location>
</feature>
<dbReference type="InterPro" id="IPR013098">
    <property type="entry name" value="Ig_I-set"/>
</dbReference>
<feature type="domain" description="Ig-like" evidence="4">
    <location>
        <begin position="34"/>
        <end position="115"/>
    </location>
</feature>
<keyword evidence="2" id="KW-0472">Membrane</keyword>
<evidence type="ECO:0000256" key="2">
    <source>
        <dbReference type="SAM" id="Phobius"/>
    </source>
</evidence>
<feature type="chain" id="PRO_5026024769" evidence="3">
    <location>
        <begin position="20"/>
        <end position="271"/>
    </location>
</feature>
<name>A0A6G1QNB7_CHAAH</name>
<keyword evidence="2" id="KW-0812">Transmembrane</keyword>
<dbReference type="EMBL" id="CM015731">
    <property type="protein sequence ID" value="KAF3704171.1"/>
    <property type="molecule type" value="Genomic_DNA"/>
</dbReference>
<sequence>MSWLLAGCCGLALINLSVTLQLAQRPRFFGVRAGGRVGIYCMSLVGQLTGNVTWYKNKTMEIDGSMAKRITFDDPRRAFLYISDLRIEDSGVYYCKRENDWGPGTKVQVVHKVIRDKAEYRSKMKDGLIVLQGLLLAVCIAAVVMRKQKLLEKRDSIYEEPETDHIYEVCWNLSNTWTFLPVRSGSLDSSHFLKACEDTAQLPFSLHANRQTGHRQSTRFTEFVTTIVSSFVKATLSEQSLCGLAIETCGGGLYEELTVYAQADGAEAPWE</sequence>
<dbReference type="CDD" id="cd00099">
    <property type="entry name" value="IgV"/>
    <property type="match status" value="1"/>
</dbReference>
<dbReference type="SMART" id="SM00409">
    <property type="entry name" value="IG"/>
    <property type="match status" value="1"/>
</dbReference>
<accession>A0A6G1QNB7</accession>
<dbReference type="GO" id="GO:0030183">
    <property type="term" value="P:B cell differentiation"/>
    <property type="evidence" value="ECO:0007669"/>
    <property type="project" value="TreeGrafter"/>
</dbReference>
<proteinExistence type="predicted"/>
<dbReference type="InterPro" id="IPR007110">
    <property type="entry name" value="Ig-like_dom"/>
</dbReference>
<reference evidence="6" key="2">
    <citation type="submission" date="2019-02" db="EMBL/GenBank/DDBJ databases">
        <title>Opniocepnalus argus Var Kimnra genome.</title>
        <authorList>
            <person name="Zhou C."/>
            <person name="Xiao S."/>
        </authorList>
    </citation>
    <scope>NUCLEOTIDE SEQUENCE [LARGE SCALE GENOMIC DNA]</scope>
</reference>